<evidence type="ECO:0000256" key="1">
    <source>
        <dbReference type="SAM" id="MobiDB-lite"/>
    </source>
</evidence>
<dbReference type="EMBL" id="NQVE01000217">
    <property type="protein sequence ID" value="RAL37091.1"/>
    <property type="molecule type" value="Genomic_DNA"/>
</dbReference>
<accession>A0A328CXR7</accession>
<comment type="caution">
    <text evidence="2">The sequence shown here is derived from an EMBL/GenBank/DDBJ whole genome shotgun (WGS) entry which is preliminary data.</text>
</comment>
<reference evidence="2 3" key="1">
    <citation type="submission" date="2018-06" db="EMBL/GenBank/DDBJ databases">
        <title>The Genome of Cuscuta australis (Dodder) Provides Insight into the Evolution of Plant Parasitism.</title>
        <authorList>
            <person name="Liu H."/>
        </authorList>
    </citation>
    <scope>NUCLEOTIDE SEQUENCE [LARGE SCALE GENOMIC DNA]</scope>
    <source>
        <strain evidence="3">cv. Yunnan</strain>
        <tissue evidence="2">Vines</tissue>
    </source>
</reference>
<evidence type="ECO:0000313" key="3">
    <source>
        <dbReference type="Proteomes" id="UP000249390"/>
    </source>
</evidence>
<dbReference type="Proteomes" id="UP000249390">
    <property type="component" value="Unassembled WGS sequence"/>
</dbReference>
<organism evidence="2 3">
    <name type="scientific">Cuscuta australis</name>
    <dbReference type="NCBI Taxonomy" id="267555"/>
    <lineage>
        <taxon>Eukaryota</taxon>
        <taxon>Viridiplantae</taxon>
        <taxon>Streptophyta</taxon>
        <taxon>Embryophyta</taxon>
        <taxon>Tracheophyta</taxon>
        <taxon>Spermatophyta</taxon>
        <taxon>Magnoliopsida</taxon>
        <taxon>eudicotyledons</taxon>
        <taxon>Gunneridae</taxon>
        <taxon>Pentapetalae</taxon>
        <taxon>asterids</taxon>
        <taxon>lamiids</taxon>
        <taxon>Solanales</taxon>
        <taxon>Convolvulaceae</taxon>
        <taxon>Cuscuteae</taxon>
        <taxon>Cuscuta</taxon>
        <taxon>Cuscuta subgen. Grammica</taxon>
        <taxon>Cuscuta sect. Cleistogrammica</taxon>
    </lineage>
</organism>
<evidence type="ECO:0000313" key="2">
    <source>
        <dbReference type="EMBL" id="RAL37091.1"/>
    </source>
</evidence>
<feature type="compositionally biased region" description="Polar residues" evidence="1">
    <location>
        <begin position="64"/>
        <end position="76"/>
    </location>
</feature>
<name>A0A328CXR7_9ASTE</name>
<proteinExistence type="predicted"/>
<gene>
    <name evidence="2" type="ORF">DM860_004013</name>
</gene>
<feature type="region of interest" description="Disordered" evidence="1">
    <location>
        <begin position="1"/>
        <end position="21"/>
    </location>
</feature>
<keyword evidence="3" id="KW-1185">Reference proteome</keyword>
<sequence>MVEMEPKQKHSKESAQSQPPLHTLYPDKLIRAKGCLHAASQNHQNSKTRQHIYPLISYSSEESSLTRQPITSNQHAYNPKPTGIAAQQKKPYKSAVFILDQEVKISSFQDRDNRETAHLLVHTQRNIGQYLKMERNMNRGRDLWDLVGLEE</sequence>
<dbReference type="AlphaFoldDB" id="A0A328CXR7"/>
<feature type="compositionally biased region" description="Basic and acidic residues" evidence="1">
    <location>
        <begin position="1"/>
        <end position="13"/>
    </location>
</feature>
<protein>
    <submittedName>
        <fullName evidence="2">Uncharacterized protein</fullName>
    </submittedName>
</protein>
<feature type="region of interest" description="Disordered" evidence="1">
    <location>
        <begin position="64"/>
        <end position="86"/>
    </location>
</feature>